<name>L7VSG9_THES1</name>
<gene>
    <name evidence="2" type="ordered locus">Cst_c15210</name>
</gene>
<evidence type="ECO:0000313" key="2">
    <source>
        <dbReference type="EMBL" id="AGC68508.1"/>
    </source>
</evidence>
<evidence type="ECO:0000259" key="1">
    <source>
        <dbReference type="Pfam" id="PF01863"/>
    </source>
</evidence>
<dbReference type="InterPro" id="IPR002725">
    <property type="entry name" value="YgjP-like_metallopeptidase"/>
</dbReference>
<dbReference type="Proteomes" id="UP000011220">
    <property type="component" value="Chromosome"/>
</dbReference>
<keyword evidence="3" id="KW-1185">Reference proteome</keyword>
<dbReference type="CDD" id="cd07344">
    <property type="entry name" value="M48_yhfN_like"/>
    <property type="match status" value="1"/>
</dbReference>
<evidence type="ECO:0000313" key="3">
    <source>
        <dbReference type="Proteomes" id="UP000011220"/>
    </source>
</evidence>
<protein>
    <submittedName>
        <fullName evidence="2">Metal-dependent hydrolase-like protein</fullName>
    </submittedName>
</protein>
<dbReference type="KEGG" id="css:Cst_c15210"/>
<dbReference type="PATRIC" id="fig|1121335.3.peg.1504"/>
<dbReference type="eggNOG" id="COG1451">
    <property type="taxonomic scope" value="Bacteria"/>
</dbReference>
<dbReference type="PANTHER" id="PTHR30399:SF1">
    <property type="entry name" value="UTP PYROPHOSPHATASE"/>
    <property type="match status" value="1"/>
</dbReference>
<feature type="domain" description="YgjP-like metallopeptidase" evidence="1">
    <location>
        <begin position="1"/>
        <end position="57"/>
    </location>
</feature>
<dbReference type="Pfam" id="PF01863">
    <property type="entry name" value="YgjP-like"/>
    <property type="match status" value="1"/>
</dbReference>
<dbReference type="Gene3D" id="3.30.2010.10">
    <property type="entry name" value="Metalloproteases ('zincins'), catalytic domain"/>
    <property type="match status" value="1"/>
</dbReference>
<reference evidence="2 3" key="1">
    <citation type="journal article" date="2013" name="Genome Announc.">
        <title>Complete genome sequence of Clostridium stercorarium subsp. stercorarium strain DSM 8532, a thermophilic degrader of plant cell wall fibers.</title>
        <authorList>
            <person name="Poehlein A."/>
            <person name="Zverlov V.V."/>
            <person name="Daniel R."/>
            <person name="Schwarz W.H."/>
            <person name="Liebl W."/>
        </authorList>
    </citation>
    <scope>NUCLEOTIDE SEQUENCE [LARGE SCALE GENOMIC DNA]</scope>
    <source>
        <strain evidence="3">ATCC 35414 / DSM 8532 / NCIMB 11754</strain>
    </source>
</reference>
<accession>L7VSG9</accession>
<dbReference type="GO" id="GO:0016787">
    <property type="term" value="F:hydrolase activity"/>
    <property type="evidence" value="ECO:0007669"/>
    <property type="project" value="UniProtKB-KW"/>
</dbReference>
<keyword evidence="2" id="KW-0378">Hydrolase</keyword>
<organism evidence="2 3">
    <name type="scientific">Thermoclostridium stercorarium (strain ATCC 35414 / DSM 8532 / NCIMB 11754)</name>
    <name type="common">Clostridium stercorarium</name>
    <dbReference type="NCBI Taxonomy" id="1121335"/>
    <lineage>
        <taxon>Bacteria</taxon>
        <taxon>Bacillati</taxon>
        <taxon>Bacillota</taxon>
        <taxon>Clostridia</taxon>
        <taxon>Eubacteriales</taxon>
        <taxon>Oscillospiraceae</taxon>
        <taxon>Thermoclostridium</taxon>
    </lineage>
</organism>
<dbReference type="EMBL" id="CP004044">
    <property type="protein sequence ID" value="AGC68508.1"/>
    <property type="molecule type" value="Genomic_DNA"/>
</dbReference>
<dbReference type="InterPro" id="IPR053136">
    <property type="entry name" value="UTP_pyrophosphatase-like"/>
</dbReference>
<dbReference type="PANTHER" id="PTHR30399">
    <property type="entry name" value="UNCHARACTERIZED PROTEIN YGJP"/>
    <property type="match status" value="1"/>
</dbReference>
<sequence>MKRKWASCSQTGRLTFDTELLRQPAGFRAEVIVHELLHLKVPNHGPLFKALLKAYLGEKN</sequence>
<dbReference type="STRING" id="1121335.Cst_c15210"/>
<dbReference type="AlphaFoldDB" id="L7VSG9"/>
<proteinExistence type="predicted"/>